<keyword evidence="3" id="KW-0732">Signal</keyword>
<dbReference type="PANTHER" id="PTHR47245:SF1">
    <property type="entry name" value="FOLDASE PROTEIN PRSA"/>
    <property type="match status" value="1"/>
</dbReference>
<evidence type="ECO:0000256" key="4">
    <source>
        <dbReference type="ARBA" id="ARBA00023110"/>
    </source>
</evidence>
<dbReference type="PROSITE" id="PS50198">
    <property type="entry name" value="PPIC_PPIASE_2"/>
    <property type="match status" value="1"/>
</dbReference>
<comment type="catalytic activity">
    <reaction evidence="1">
        <text>[protein]-peptidylproline (omega=180) = [protein]-peptidylproline (omega=0)</text>
        <dbReference type="Rhea" id="RHEA:16237"/>
        <dbReference type="Rhea" id="RHEA-COMP:10747"/>
        <dbReference type="Rhea" id="RHEA-COMP:10748"/>
        <dbReference type="ChEBI" id="CHEBI:83833"/>
        <dbReference type="ChEBI" id="CHEBI:83834"/>
        <dbReference type="EC" id="5.2.1.8"/>
    </reaction>
</comment>
<proteinExistence type="predicted"/>
<keyword evidence="5 6" id="KW-0413">Isomerase</keyword>
<dbReference type="AlphaFoldDB" id="A0A1Z4GL59"/>
<protein>
    <recommendedName>
        <fullName evidence="2">peptidylprolyl isomerase</fullName>
        <ecNumber evidence="2">5.2.1.8</ecNumber>
    </recommendedName>
</protein>
<reference evidence="8 9" key="1">
    <citation type="submission" date="2017-06" db="EMBL/GenBank/DDBJ databases">
        <title>Genome sequencing of cyanobaciteial culture collection at National Institute for Environmental Studies (NIES).</title>
        <authorList>
            <person name="Hirose Y."/>
            <person name="Shimura Y."/>
            <person name="Fujisawa T."/>
            <person name="Nakamura Y."/>
            <person name="Kawachi M."/>
        </authorList>
    </citation>
    <scope>NUCLEOTIDE SEQUENCE [LARGE SCALE GENOMIC DNA]</scope>
    <source>
        <strain evidence="8 9">NIES-21</strain>
    </source>
</reference>
<keyword evidence="9" id="KW-1185">Reference proteome</keyword>
<accession>A0A1Z4GL59</accession>
<dbReference type="SUPFAM" id="SSF54534">
    <property type="entry name" value="FKBP-like"/>
    <property type="match status" value="1"/>
</dbReference>
<dbReference type="InterPro" id="IPR000297">
    <property type="entry name" value="PPIase_PpiC"/>
</dbReference>
<feature type="domain" description="PpiC" evidence="7">
    <location>
        <begin position="119"/>
        <end position="210"/>
    </location>
</feature>
<dbReference type="EC" id="5.2.1.8" evidence="2"/>
<evidence type="ECO:0000256" key="1">
    <source>
        <dbReference type="ARBA" id="ARBA00000971"/>
    </source>
</evidence>
<organism evidence="8 9">
    <name type="scientific">Anabaenopsis circularis NIES-21</name>
    <dbReference type="NCBI Taxonomy" id="1085406"/>
    <lineage>
        <taxon>Bacteria</taxon>
        <taxon>Bacillati</taxon>
        <taxon>Cyanobacteriota</taxon>
        <taxon>Cyanophyceae</taxon>
        <taxon>Nostocales</taxon>
        <taxon>Nodulariaceae</taxon>
        <taxon>Anabaenopsis</taxon>
    </lineage>
</organism>
<gene>
    <name evidence="8" type="ORF">NIES21_40840</name>
</gene>
<dbReference type="Gene3D" id="3.10.50.40">
    <property type="match status" value="1"/>
</dbReference>
<evidence type="ECO:0000259" key="7">
    <source>
        <dbReference type="PROSITE" id="PS50198"/>
    </source>
</evidence>
<keyword evidence="4 6" id="KW-0697">Rotamase</keyword>
<sequence length="249" mass="29328">MSEFAKVFIESEEVVKFLKKEMKLKEVYQKILANKVIWQTAEARGITITQEEIEAEAENQRRERHLERAADTLEWLADQLITPSDWEMGICDRLLSHKLAQVLFADEVENFFTQHCSEFDQVILYQIIIDSETLAQELYYQIEDGEISFYQAARIYDIDIHRRRKCGYEGIVYRCAVQADIATVVFRASPQQVTVPYKTEQGYHLFLVEEFIPAELTPQRYQEIINKMFQHWLITEIQCLLNSELLSES</sequence>
<dbReference type="Pfam" id="PF00639">
    <property type="entry name" value="Rotamase"/>
    <property type="match status" value="1"/>
</dbReference>
<dbReference type="GO" id="GO:0003755">
    <property type="term" value="F:peptidyl-prolyl cis-trans isomerase activity"/>
    <property type="evidence" value="ECO:0007669"/>
    <property type="project" value="UniProtKB-KW"/>
</dbReference>
<evidence type="ECO:0000256" key="6">
    <source>
        <dbReference type="PROSITE-ProRule" id="PRU00278"/>
    </source>
</evidence>
<evidence type="ECO:0000256" key="3">
    <source>
        <dbReference type="ARBA" id="ARBA00022729"/>
    </source>
</evidence>
<evidence type="ECO:0000313" key="9">
    <source>
        <dbReference type="Proteomes" id="UP000218287"/>
    </source>
</evidence>
<dbReference type="InterPro" id="IPR046357">
    <property type="entry name" value="PPIase_dom_sf"/>
</dbReference>
<dbReference type="Proteomes" id="UP000218287">
    <property type="component" value="Chromosome"/>
</dbReference>
<name>A0A1Z4GL59_9CYAN</name>
<evidence type="ECO:0000256" key="5">
    <source>
        <dbReference type="ARBA" id="ARBA00023235"/>
    </source>
</evidence>
<dbReference type="PANTHER" id="PTHR47245">
    <property type="entry name" value="PEPTIDYLPROLYL ISOMERASE"/>
    <property type="match status" value="1"/>
</dbReference>
<evidence type="ECO:0000313" key="8">
    <source>
        <dbReference type="EMBL" id="BAY18240.1"/>
    </source>
</evidence>
<evidence type="ECO:0000256" key="2">
    <source>
        <dbReference type="ARBA" id="ARBA00013194"/>
    </source>
</evidence>
<dbReference type="EMBL" id="AP018174">
    <property type="protein sequence ID" value="BAY18240.1"/>
    <property type="molecule type" value="Genomic_DNA"/>
</dbReference>
<dbReference type="InterPro" id="IPR050245">
    <property type="entry name" value="PrsA_foldase"/>
</dbReference>
<dbReference type="OrthoDB" id="530022at2"/>